<dbReference type="Gene3D" id="1.10.287.950">
    <property type="entry name" value="Methyl-accepting chemotaxis protein"/>
    <property type="match status" value="1"/>
</dbReference>
<feature type="transmembrane region" description="Helical" evidence="5">
    <location>
        <begin position="12"/>
        <end position="35"/>
    </location>
</feature>
<dbReference type="Gene3D" id="3.30.450.20">
    <property type="entry name" value="PAS domain"/>
    <property type="match status" value="2"/>
</dbReference>
<dbReference type="PROSITE" id="PS50111">
    <property type="entry name" value="CHEMOTAXIS_TRANSDUC_2"/>
    <property type="match status" value="1"/>
</dbReference>
<reference evidence="8" key="1">
    <citation type="submission" date="2023-03" db="EMBL/GenBank/DDBJ databases">
        <authorList>
            <person name="Pearce D."/>
        </authorList>
    </citation>
    <scope>NUCLEOTIDE SEQUENCE</scope>
    <source>
        <strain evidence="8">Mc</strain>
    </source>
</reference>
<organism evidence="8 9">
    <name type="scientific">Methylococcus capsulatus</name>
    <dbReference type="NCBI Taxonomy" id="414"/>
    <lineage>
        <taxon>Bacteria</taxon>
        <taxon>Pseudomonadati</taxon>
        <taxon>Pseudomonadota</taxon>
        <taxon>Gammaproteobacteria</taxon>
        <taxon>Methylococcales</taxon>
        <taxon>Methylococcaceae</taxon>
        <taxon>Methylococcus</taxon>
    </lineage>
</organism>
<dbReference type="GO" id="GO:0006935">
    <property type="term" value="P:chemotaxis"/>
    <property type="evidence" value="ECO:0007669"/>
    <property type="project" value="UniProtKB-ARBA"/>
</dbReference>
<evidence type="ECO:0000313" key="9">
    <source>
        <dbReference type="Proteomes" id="UP001158598"/>
    </source>
</evidence>
<dbReference type="GO" id="GO:0016020">
    <property type="term" value="C:membrane"/>
    <property type="evidence" value="ECO:0007669"/>
    <property type="project" value="UniProtKB-SubCell"/>
</dbReference>
<dbReference type="SUPFAM" id="SSF58104">
    <property type="entry name" value="Methyl-accepting chemotaxis protein (MCP) signaling domain"/>
    <property type="match status" value="1"/>
</dbReference>
<evidence type="ECO:0000256" key="5">
    <source>
        <dbReference type="SAM" id="Phobius"/>
    </source>
</evidence>
<dbReference type="PROSITE" id="PS50885">
    <property type="entry name" value="HAMP"/>
    <property type="match status" value="1"/>
</dbReference>
<dbReference type="CDD" id="cd12913">
    <property type="entry name" value="PDC1_MCP_like"/>
    <property type="match status" value="1"/>
</dbReference>
<feature type="domain" description="Methyl-accepting transducer" evidence="6">
    <location>
        <begin position="423"/>
        <end position="660"/>
    </location>
</feature>
<dbReference type="Pfam" id="PF00015">
    <property type="entry name" value="MCPsignal"/>
    <property type="match status" value="1"/>
</dbReference>
<keyword evidence="5" id="KW-1133">Transmembrane helix</keyword>
<dbReference type="GO" id="GO:0007165">
    <property type="term" value="P:signal transduction"/>
    <property type="evidence" value="ECO:0007669"/>
    <property type="project" value="UniProtKB-KW"/>
</dbReference>
<dbReference type="PANTHER" id="PTHR32089">
    <property type="entry name" value="METHYL-ACCEPTING CHEMOTAXIS PROTEIN MCPB"/>
    <property type="match status" value="1"/>
</dbReference>
<evidence type="ECO:0000256" key="3">
    <source>
        <dbReference type="ARBA" id="ARBA00029447"/>
    </source>
</evidence>
<sequence length="696" mass="75901">MRLRFTVRARLLLACVLPLSLAMVSMLGVVIWNYYRDLVRESELRLRAEVNEAGLRIDLANVTALTVPKTMALAQEAGLFGNRLVSLEFARRILEAFPEFTGAYFGYEPDGDGHDRTASQTGEVPSDAVSREGRFLPYWFRDREDPLRIRLSPLVNTESSYYYRGVKNRHEGKKEEEGVSLSGGISRLYRNSGNGAQGQRFTMVTEPYDYEGKYMVEHAVPLLRDGRFLGIAGVDKALNDIDDTLRKMHHHESGGFFLLSQRGRVIASTVDPSARARPIEDTRWLAVLEPAYLDTGKGTFQLAPDPRDGAETYFVSTRLATGDWKLVLVASREEILAGLSDTIKGAVGISAFVLTSVLGLAFLALRTVSRRIEDAARVAARVAAGDLGSRLEVADSDEIGDLLRAMEAMRQALADLIGRVKRSSEQLVALGDEITTAARHDESLAHEFGALTQQVAASVREISTTGDEMVRNVADVAGATAETAEVASAGRACLAETETAMRRMSERMSSVVERFAAIGEQAKGINRIMNAMTDIAVQTNLLSLNASIEAEKAGKQGAGFAVVASEIRRLADQSAVAALDVEAMVRDMQRAVAGGIQVLESFQEDMSTAGLSNVRRLADHFTAVLERIEPLVPGFGQVYEGMRAQSEGARQINDAMVALKDEAQVAAASSKHLSSMVVKLHTAVQELQAEISKFRL</sequence>
<dbReference type="Pfam" id="PF00672">
    <property type="entry name" value="HAMP"/>
    <property type="match status" value="1"/>
</dbReference>
<protein>
    <submittedName>
        <fullName evidence="8">Methyl-accepting chemotaxis protein WspA</fullName>
    </submittedName>
</protein>
<dbReference type="InterPro" id="IPR003660">
    <property type="entry name" value="HAMP_dom"/>
</dbReference>
<dbReference type="RefSeq" id="WP_026045951.1">
    <property type="nucleotide sequence ID" value="NZ_CP079097.1"/>
</dbReference>
<keyword evidence="5" id="KW-0812">Transmembrane</keyword>
<dbReference type="AlphaFoldDB" id="A0AA35UDD0"/>
<comment type="similarity">
    <text evidence="3">Belongs to the methyl-accepting chemotaxis (MCP) protein family.</text>
</comment>
<evidence type="ECO:0000256" key="2">
    <source>
        <dbReference type="ARBA" id="ARBA00023224"/>
    </source>
</evidence>
<evidence type="ECO:0000313" key="8">
    <source>
        <dbReference type="EMBL" id="CAI8875784.1"/>
    </source>
</evidence>
<dbReference type="InterPro" id="IPR004089">
    <property type="entry name" value="MCPsignal_dom"/>
</dbReference>
<dbReference type="Proteomes" id="UP001158598">
    <property type="component" value="Chromosome"/>
</dbReference>
<dbReference type="PANTHER" id="PTHR32089:SF120">
    <property type="entry name" value="METHYL-ACCEPTING CHEMOTAXIS PROTEIN TLPQ"/>
    <property type="match status" value="1"/>
</dbReference>
<name>A0AA35UDD0_METCP</name>
<keyword evidence="5" id="KW-0472">Membrane</keyword>
<dbReference type="EMBL" id="OX458332">
    <property type="protein sequence ID" value="CAI8875784.1"/>
    <property type="molecule type" value="Genomic_DNA"/>
</dbReference>
<proteinExistence type="inferred from homology"/>
<dbReference type="SMART" id="SM00304">
    <property type="entry name" value="HAMP"/>
    <property type="match status" value="2"/>
</dbReference>
<dbReference type="SMART" id="SM00283">
    <property type="entry name" value="MA"/>
    <property type="match status" value="1"/>
</dbReference>
<accession>A0AA35UDD0</accession>
<evidence type="ECO:0000256" key="1">
    <source>
        <dbReference type="ARBA" id="ARBA00004370"/>
    </source>
</evidence>
<dbReference type="CDD" id="cd06225">
    <property type="entry name" value="HAMP"/>
    <property type="match status" value="1"/>
</dbReference>
<dbReference type="Gene3D" id="6.10.340.10">
    <property type="match status" value="1"/>
</dbReference>
<evidence type="ECO:0000259" key="7">
    <source>
        <dbReference type="PROSITE" id="PS50885"/>
    </source>
</evidence>
<feature type="domain" description="HAMP" evidence="7">
    <location>
        <begin position="366"/>
        <end position="418"/>
    </location>
</feature>
<evidence type="ECO:0000256" key="4">
    <source>
        <dbReference type="PROSITE-ProRule" id="PRU00284"/>
    </source>
</evidence>
<evidence type="ECO:0000259" key="6">
    <source>
        <dbReference type="PROSITE" id="PS50111"/>
    </source>
</evidence>
<comment type="subcellular location">
    <subcellularLocation>
        <location evidence="1">Membrane</location>
    </subcellularLocation>
</comment>
<keyword evidence="2 4" id="KW-0807">Transducer</keyword>
<gene>
    <name evidence="8" type="ORF">MCNOR_2963</name>
</gene>